<comment type="caution">
    <text evidence="1">The sequence shown here is derived from an EMBL/GenBank/DDBJ whole genome shotgun (WGS) entry which is preliminary data.</text>
</comment>
<accession>A0AAD5RER3</accession>
<gene>
    <name evidence="1" type="ORF">KIN20_037949</name>
</gene>
<name>A0AAD5RER3_PARTN</name>
<protein>
    <submittedName>
        <fullName evidence="1">Uncharacterized protein</fullName>
    </submittedName>
</protein>
<dbReference type="Proteomes" id="UP001196413">
    <property type="component" value="Unassembled WGS sequence"/>
</dbReference>
<proteinExistence type="predicted"/>
<keyword evidence="2" id="KW-1185">Reference proteome</keyword>
<evidence type="ECO:0000313" key="2">
    <source>
        <dbReference type="Proteomes" id="UP001196413"/>
    </source>
</evidence>
<evidence type="ECO:0000313" key="1">
    <source>
        <dbReference type="EMBL" id="KAJ1374847.1"/>
    </source>
</evidence>
<dbReference type="AlphaFoldDB" id="A0AAD5RER3"/>
<sequence>MYPSVKDIFDKRALAIKRTIGLAFEGFSSLVFVQIVNTKDLAAAQLLLIFDYVSDAPFANPELRELFWASNTPDFVESGKGCSECFWSRRSEPLRPLRSSTPKRTLSSLPLAPDLRETTPIRIADDFPIFKPVLDDASSIVDDSLSVATSTEDDFNFEIEVATEEDDLFVTDLAEEASIIDDAMISDRIYKTLMTKNGNIMHVDLSSLFMVANIHDGEALIHGKVDSVSLSHKLNVVRSEAYDNLRKRDGISTNGQAPESQVVFTVRQLPESNILEVQLTVKGFSAELDEEIVSHLSAFSFDPEISDSKVCLVMNLLDSNFVIIDRNRKGPLRIKFKQCVIEQGDDYTKC</sequence>
<dbReference type="EMBL" id="JAHQIW010007490">
    <property type="protein sequence ID" value="KAJ1374847.1"/>
    <property type="molecule type" value="Genomic_DNA"/>
</dbReference>
<reference evidence="1" key="1">
    <citation type="submission" date="2021-06" db="EMBL/GenBank/DDBJ databases">
        <title>Parelaphostrongylus tenuis whole genome reference sequence.</title>
        <authorList>
            <person name="Garwood T.J."/>
            <person name="Larsen P.A."/>
            <person name="Fountain-Jones N.M."/>
            <person name="Garbe J.R."/>
            <person name="Macchietto M.G."/>
            <person name="Kania S.A."/>
            <person name="Gerhold R.W."/>
            <person name="Richards J.E."/>
            <person name="Wolf T.M."/>
        </authorList>
    </citation>
    <scope>NUCLEOTIDE SEQUENCE</scope>
    <source>
        <strain evidence="1">MNPRO001-30</strain>
        <tissue evidence="1">Meninges</tissue>
    </source>
</reference>
<organism evidence="1 2">
    <name type="scientific">Parelaphostrongylus tenuis</name>
    <name type="common">Meningeal worm</name>
    <dbReference type="NCBI Taxonomy" id="148309"/>
    <lineage>
        <taxon>Eukaryota</taxon>
        <taxon>Metazoa</taxon>
        <taxon>Ecdysozoa</taxon>
        <taxon>Nematoda</taxon>
        <taxon>Chromadorea</taxon>
        <taxon>Rhabditida</taxon>
        <taxon>Rhabditina</taxon>
        <taxon>Rhabditomorpha</taxon>
        <taxon>Strongyloidea</taxon>
        <taxon>Metastrongylidae</taxon>
        <taxon>Parelaphostrongylus</taxon>
    </lineage>
</organism>